<dbReference type="InterPro" id="IPR016712">
    <property type="entry name" value="Rbsml_bS1m-like"/>
</dbReference>
<dbReference type="PANTHER" id="PTHR28058">
    <property type="entry name" value="37S RIBOSOMAL PROTEIN MRP51, MITOCHONDRIAL"/>
    <property type="match status" value="1"/>
</dbReference>
<dbReference type="PANTHER" id="PTHR28058:SF1">
    <property type="entry name" value="SMALL RIBOSOMAL SUBUNIT PROTEIN BS1M"/>
    <property type="match status" value="1"/>
</dbReference>
<reference evidence="2" key="1">
    <citation type="submission" date="2022-07" db="EMBL/GenBank/DDBJ databases">
        <title>Phylogenomic reconstructions and comparative analyses of Kickxellomycotina fungi.</title>
        <authorList>
            <person name="Reynolds N.K."/>
            <person name="Stajich J.E."/>
            <person name="Barry K."/>
            <person name="Grigoriev I.V."/>
            <person name="Crous P."/>
            <person name="Smith M.E."/>
        </authorList>
    </citation>
    <scope>NUCLEOTIDE SEQUENCE</scope>
    <source>
        <strain evidence="2">BCRC 34381</strain>
    </source>
</reference>
<feature type="region of interest" description="Disordered" evidence="1">
    <location>
        <begin position="88"/>
        <end position="122"/>
    </location>
</feature>
<name>A0A9W8D013_9FUNG</name>
<organism evidence="2 3">
    <name type="scientific">Coemansia biformis</name>
    <dbReference type="NCBI Taxonomy" id="1286918"/>
    <lineage>
        <taxon>Eukaryota</taxon>
        <taxon>Fungi</taxon>
        <taxon>Fungi incertae sedis</taxon>
        <taxon>Zoopagomycota</taxon>
        <taxon>Kickxellomycotina</taxon>
        <taxon>Kickxellomycetes</taxon>
        <taxon>Kickxellales</taxon>
        <taxon>Kickxellaceae</taxon>
        <taxon>Coemansia</taxon>
    </lineage>
</organism>
<feature type="region of interest" description="Disordered" evidence="1">
    <location>
        <begin position="302"/>
        <end position="334"/>
    </location>
</feature>
<keyword evidence="3" id="KW-1185">Reference proteome</keyword>
<evidence type="ECO:0000313" key="2">
    <source>
        <dbReference type="EMBL" id="KAJ1733596.1"/>
    </source>
</evidence>
<protein>
    <submittedName>
        <fullName evidence="2">Uncharacterized protein</fullName>
    </submittedName>
</protein>
<dbReference type="OrthoDB" id="2735536at2759"/>
<accession>A0A9W8D013</accession>
<sequence length="334" mass="36615">MESAFARLYRSSKLASCDSSIKQIYTTYAREAPRKEWGLKRAMPSKLATRLATVASLDTREQTTDFASANQQYMLVAAWKENFTESHAPGSAHLGRTAHGLGGSALGSMDEGQTRSSPQRNLSQMTRAEWKRFLDEARSRRAEWKAELEKGNYAPEETLTFMNATNATTNLSDGVHRQPTYHDSASPSEALQVHGRVLNRMGSGYAVAVQGVIANLPLQNHALESGFQYRDVKTFYVHSATFDNQGRPCVTLGISPQGTRESPAAFSMGGRGSFSPHRPRGKDETAMQDKLMSRIEAAMQLASHVSKDGKRRGGSAGDTGPVADALDLLNQTRR</sequence>
<gene>
    <name evidence="2" type="ORF">LPJ61_001488</name>
</gene>
<dbReference type="EMBL" id="JANBOI010000128">
    <property type="protein sequence ID" value="KAJ1733596.1"/>
    <property type="molecule type" value="Genomic_DNA"/>
</dbReference>
<dbReference type="AlphaFoldDB" id="A0A9W8D013"/>
<comment type="caution">
    <text evidence="2">The sequence shown here is derived from an EMBL/GenBank/DDBJ whole genome shotgun (WGS) entry which is preliminary data.</text>
</comment>
<proteinExistence type="predicted"/>
<dbReference type="Proteomes" id="UP001143981">
    <property type="component" value="Unassembled WGS sequence"/>
</dbReference>
<evidence type="ECO:0000256" key="1">
    <source>
        <dbReference type="SAM" id="MobiDB-lite"/>
    </source>
</evidence>
<evidence type="ECO:0000313" key="3">
    <source>
        <dbReference type="Proteomes" id="UP001143981"/>
    </source>
</evidence>
<dbReference type="Pfam" id="PF11709">
    <property type="entry name" value="Mit_ribos_Mrp51"/>
    <property type="match status" value="1"/>
</dbReference>
<feature type="region of interest" description="Disordered" evidence="1">
    <location>
        <begin position="261"/>
        <end position="287"/>
    </location>
</feature>